<dbReference type="Pfam" id="PF03602">
    <property type="entry name" value="Cons_hypoth95"/>
    <property type="match status" value="1"/>
</dbReference>
<dbReference type="EMBL" id="AZMV01000007">
    <property type="protein sequence ID" value="ETY71009.1"/>
    <property type="molecule type" value="Genomic_DNA"/>
</dbReference>
<dbReference type="InterPro" id="IPR050320">
    <property type="entry name" value="N5-glutamine_MTase"/>
</dbReference>
<comment type="similarity">
    <text evidence="4">Belongs to the protein N5-glutamine methyltransferase family. PrmC subfamily.</text>
</comment>
<comment type="function">
    <text evidence="4">Methylates the class 1 translation termination release factors RF1/PrfA and RF2/PrfB on the glutamine residue of the universally conserved GGQ motif.</text>
</comment>
<keyword evidence="3 4" id="KW-0949">S-adenosyl-L-methionine</keyword>
<proteinExistence type="inferred from homology"/>
<evidence type="ECO:0000313" key="7">
    <source>
        <dbReference type="Proteomes" id="UP000019155"/>
    </source>
</evidence>
<feature type="domain" description="Release factor glutamine methyltransferase N-terminal" evidence="5">
    <location>
        <begin position="24"/>
        <end position="100"/>
    </location>
</feature>
<keyword evidence="2 4" id="KW-0808">Transferase</keyword>
<dbReference type="GO" id="GO:0102559">
    <property type="term" value="F:peptide chain release factor N(5)-glutamine methyltransferase activity"/>
    <property type="evidence" value="ECO:0007669"/>
    <property type="project" value="UniProtKB-EC"/>
</dbReference>
<reference evidence="6 7" key="1">
    <citation type="journal article" date="2014" name="Genome Announc.">
        <title>The Genome Sequence of Bifidobacterium moukalabense DSM 27321 Highlights the Close Phylogenetic Relatedness with the Bifidobacterium dentium Taxon.</title>
        <authorList>
            <person name="Lugli G.A."/>
            <person name="Duranti S."/>
            <person name="Milani C."/>
            <person name="Turroni F."/>
            <person name="Viappiani A."/>
            <person name="Mangifesta M."/>
            <person name="van Sinderen D."/>
            <person name="Ventura M."/>
        </authorList>
    </citation>
    <scope>NUCLEOTIDE SEQUENCE [LARGE SCALE GENOMIC DNA]</scope>
    <source>
        <strain evidence="6 7">DSM 27321</strain>
    </source>
</reference>
<evidence type="ECO:0000259" key="5">
    <source>
        <dbReference type="Pfam" id="PF17827"/>
    </source>
</evidence>
<gene>
    <name evidence="4" type="primary">prmC</name>
    <name evidence="6" type="ORF">BMOU_1872</name>
</gene>
<dbReference type="EC" id="2.1.1.297" evidence="4"/>
<dbReference type="PATRIC" id="fig|1435051.3.peg.1864"/>
<sequence length="317" mass="34360">MTGKVNAISSLTRPAGGETVATIIRGAAAMLRAAGVDTPEHDAKLLCAEAFGTDMQSVNKAMLMGDGFSTLAESPAKSLETFHSMVDRRARREPLQHITGHAPFRYLDLKVGPGVFIPRPETELIVQEGIDWITRSGRYHARVVDLCAGSGAIGLAVVTEVPGSEVWAVEKSEGTAEWTRRNLNETAKAYPGIVSNYHLEIGDATQMPTLHQLDGTIDIVLTNPPYVPLSDIPEQPEVRDYDPDMALYGGSADGTLIPERIILRAAKLLRTGGLLVMEHDISQGERLSAYANAHGFADAQVRNDYTGRPRYLISEKA</sequence>
<dbReference type="Gene3D" id="3.40.50.150">
    <property type="entry name" value="Vaccinia Virus protein VP39"/>
    <property type="match status" value="1"/>
</dbReference>
<dbReference type="InterPro" id="IPR029063">
    <property type="entry name" value="SAM-dependent_MTases_sf"/>
</dbReference>
<name>W4N7J3_9BIFI</name>
<dbReference type="InterPro" id="IPR019874">
    <property type="entry name" value="RF_methyltr_PrmC"/>
</dbReference>
<evidence type="ECO:0000313" key="6">
    <source>
        <dbReference type="EMBL" id="ETY71009.1"/>
    </source>
</evidence>
<evidence type="ECO:0000256" key="4">
    <source>
        <dbReference type="HAMAP-Rule" id="MF_02126"/>
    </source>
</evidence>
<organism evidence="6 7">
    <name type="scientific">Bifidobacterium moukalabense DSM 27321</name>
    <dbReference type="NCBI Taxonomy" id="1435051"/>
    <lineage>
        <taxon>Bacteria</taxon>
        <taxon>Bacillati</taxon>
        <taxon>Actinomycetota</taxon>
        <taxon>Actinomycetes</taxon>
        <taxon>Bifidobacteriales</taxon>
        <taxon>Bifidobacteriaceae</taxon>
        <taxon>Bifidobacterium</taxon>
    </lineage>
</organism>
<evidence type="ECO:0000256" key="3">
    <source>
        <dbReference type="ARBA" id="ARBA00022691"/>
    </source>
</evidence>
<dbReference type="InterPro" id="IPR040758">
    <property type="entry name" value="PrmC_N"/>
</dbReference>
<dbReference type="GO" id="GO:0003676">
    <property type="term" value="F:nucleic acid binding"/>
    <property type="evidence" value="ECO:0007669"/>
    <property type="project" value="InterPro"/>
</dbReference>
<protein>
    <recommendedName>
        <fullName evidence="4">Release factor glutamine methyltransferase</fullName>
        <shortName evidence="4">RF MTase</shortName>
        <ecNumber evidence="4">2.1.1.297</ecNumber>
    </recommendedName>
    <alternativeName>
        <fullName evidence="4">N5-glutamine methyltransferase PrmC</fullName>
    </alternativeName>
    <alternativeName>
        <fullName evidence="4">Protein-(glutamine-N5) MTase PrmC</fullName>
    </alternativeName>
    <alternativeName>
        <fullName evidence="4">Protein-glutamine N-methyltransferase PrmC</fullName>
    </alternativeName>
</protein>
<dbReference type="Proteomes" id="UP000019155">
    <property type="component" value="Unassembled WGS sequence"/>
</dbReference>
<dbReference type="AlphaFoldDB" id="W4N7J3"/>
<evidence type="ECO:0000256" key="1">
    <source>
        <dbReference type="ARBA" id="ARBA00022603"/>
    </source>
</evidence>
<dbReference type="InterPro" id="IPR004556">
    <property type="entry name" value="HemK-like"/>
</dbReference>
<feature type="binding site" evidence="4">
    <location>
        <position position="223"/>
    </location>
    <ligand>
        <name>S-adenosyl-L-methionine</name>
        <dbReference type="ChEBI" id="CHEBI:59789"/>
    </ligand>
</feature>
<dbReference type="Pfam" id="PF17827">
    <property type="entry name" value="PrmC_N"/>
    <property type="match status" value="1"/>
</dbReference>
<dbReference type="Gene3D" id="1.10.8.10">
    <property type="entry name" value="DNA helicase RuvA subunit, C-terminal domain"/>
    <property type="match status" value="1"/>
</dbReference>
<dbReference type="PROSITE" id="PS00092">
    <property type="entry name" value="N6_MTASE"/>
    <property type="match status" value="1"/>
</dbReference>
<comment type="catalytic activity">
    <reaction evidence="4">
        <text>L-glutaminyl-[peptide chain release factor] + S-adenosyl-L-methionine = N(5)-methyl-L-glutaminyl-[peptide chain release factor] + S-adenosyl-L-homocysteine + H(+)</text>
        <dbReference type="Rhea" id="RHEA:42896"/>
        <dbReference type="Rhea" id="RHEA-COMP:10271"/>
        <dbReference type="Rhea" id="RHEA-COMP:10272"/>
        <dbReference type="ChEBI" id="CHEBI:15378"/>
        <dbReference type="ChEBI" id="CHEBI:30011"/>
        <dbReference type="ChEBI" id="CHEBI:57856"/>
        <dbReference type="ChEBI" id="CHEBI:59789"/>
        <dbReference type="ChEBI" id="CHEBI:61891"/>
        <dbReference type="EC" id="2.1.1.297"/>
    </reaction>
</comment>
<dbReference type="NCBIfam" id="TIGR00536">
    <property type="entry name" value="hemK_fam"/>
    <property type="match status" value="1"/>
</dbReference>
<keyword evidence="1 4" id="KW-0489">Methyltransferase</keyword>
<dbReference type="InterPro" id="IPR002052">
    <property type="entry name" value="DNA_methylase_N6_adenine_CS"/>
</dbReference>
<dbReference type="PANTHER" id="PTHR18895:SF74">
    <property type="entry name" value="MTRF1L RELEASE FACTOR GLUTAMINE METHYLTRANSFERASE"/>
    <property type="match status" value="1"/>
</dbReference>
<keyword evidence="7" id="KW-1185">Reference proteome</keyword>
<dbReference type="GO" id="GO:0032259">
    <property type="term" value="P:methylation"/>
    <property type="evidence" value="ECO:0007669"/>
    <property type="project" value="UniProtKB-KW"/>
</dbReference>
<dbReference type="SUPFAM" id="SSF53335">
    <property type="entry name" value="S-adenosyl-L-methionine-dependent methyltransferases"/>
    <property type="match status" value="1"/>
</dbReference>
<dbReference type="CDD" id="cd02440">
    <property type="entry name" value="AdoMet_MTases"/>
    <property type="match status" value="1"/>
</dbReference>
<accession>W4N7J3</accession>
<comment type="caution">
    <text evidence="6">The sequence shown here is derived from an EMBL/GenBank/DDBJ whole genome shotgun (WGS) entry which is preliminary data.</text>
</comment>
<dbReference type="eggNOG" id="COG2890">
    <property type="taxonomic scope" value="Bacteria"/>
</dbReference>
<dbReference type="STRING" id="1435051.BMOU_1872"/>
<dbReference type="PANTHER" id="PTHR18895">
    <property type="entry name" value="HEMK METHYLTRANSFERASE"/>
    <property type="match status" value="1"/>
</dbReference>
<dbReference type="NCBIfam" id="TIGR03534">
    <property type="entry name" value="RF_mod_PrmC"/>
    <property type="match status" value="1"/>
</dbReference>
<feature type="binding site" evidence="4">
    <location>
        <begin position="223"/>
        <end position="226"/>
    </location>
    <ligand>
        <name>substrate</name>
    </ligand>
</feature>
<feature type="binding site" evidence="4">
    <location>
        <position position="170"/>
    </location>
    <ligand>
        <name>S-adenosyl-L-methionine</name>
        <dbReference type="ChEBI" id="CHEBI:59789"/>
    </ligand>
</feature>
<dbReference type="HAMAP" id="MF_02126">
    <property type="entry name" value="RF_methyltr_PrmC"/>
    <property type="match status" value="1"/>
</dbReference>
<evidence type="ECO:0000256" key="2">
    <source>
        <dbReference type="ARBA" id="ARBA00022679"/>
    </source>
</evidence>
<comment type="caution">
    <text evidence="4">Lacks conserved residue(s) required for the propagation of feature annotation.</text>
</comment>